<dbReference type="GO" id="GO:0015562">
    <property type="term" value="F:efflux transmembrane transporter activity"/>
    <property type="evidence" value="ECO:0007669"/>
    <property type="project" value="InterPro"/>
</dbReference>
<dbReference type="SUPFAM" id="SSF56954">
    <property type="entry name" value="Outer membrane efflux proteins (OEP)"/>
    <property type="match status" value="1"/>
</dbReference>
<dbReference type="NCBIfam" id="TIGR01844">
    <property type="entry name" value="type_I_sec_TolC"/>
    <property type="match status" value="1"/>
</dbReference>
<keyword evidence="7" id="KW-0998">Cell outer membrane</keyword>
<dbReference type="PANTHER" id="PTHR30026:SF20">
    <property type="entry name" value="OUTER MEMBRANE PROTEIN TOLC"/>
    <property type="match status" value="1"/>
</dbReference>
<keyword evidence="4" id="KW-1134">Transmembrane beta strand</keyword>
<organism evidence="8 9">
    <name type="scientific">Alkanindiges hydrocarboniclasticus</name>
    <dbReference type="NCBI Taxonomy" id="1907941"/>
    <lineage>
        <taxon>Bacteria</taxon>
        <taxon>Pseudomonadati</taxon>
        <taxon>Pseudomonadota</taxon>
        <taxon>Gammaproteobacteria</taxon>
        <taxon>Moraxellales</taxon>
        <taxon>Moraxellaceae</taxon>
        <taxon>Alkanindiges</taxon>
    </lineage>
</organism>
<evidence type="ECO:0000256" key="4">
    <source>
        <dbReference type="ARBA" id="ARBA00022452"/>
    </source>
</evidence>
<keyword evidence="5" id="KW-0812">Transmembrane</keyword>
<keyword evidence="9" id="KW-1185">Reference proteome</keyword>
<evidence type="ECO:0000256" key="1">
    <source>
        <dbReference type="ARBA" id="ARBA00004442"/>
    </source>
</evidence>
<dbReference type="EMBL" id="MLCN01000029">
    <property type="protein sequence ID" value="ONG38769.1"/>
    <property type="molecule type" value="Genomic_DNA"/>
</dbReference>
<dbReference type="Gene3D" id="1.20.1600.10">
    <property type="entry name" value="Outer membrane efflux proteins (OEP)"/>
    <property type="match status" value="1"/>
</dbReference>
<keyword evidence="6" id="KW-0472">Membrane</keyword>
<dbReference type="InterPro" id="IPR003423">
    <property type="entry name" value="OMP_efflux"/>
</dbReference>
<reference evidence="8 9" key="1">
    <citation type="submission" date="2016-10" db="EMBL/GenBank/DDBJ databases">
        <title>Draft Genome sequence of Alkanindiges sp. strain H1.</title>
        <authorList>
            <person name="Subhash Y."/>
            <person name="Lee S."/>
        </authorList>
    </citation>
    <scope>NUCLEOTIDE SEQUENCE [LARGE SCALE GENOMIC DNA]</scope>
    <source>
        <strain evidence="8 9">H1</strain>
    </source>
</reference>
<dbReference type="Pfam" id="PF02321">
    <property type="entry name" value="OEP"/>
    <property type="match status" value="2"/>
</dbReference>
<dbReference type="InterPro" id="IPR010130">
    <property type="entry name" value="T1SS_OMP_TolC"/>
</dbReference>
<comment type="caution">
    <text evidence="8">The sequence shown here is derived from an EMBL/GenBank/DDBJ whole genome shotgun (WGS) entry which is preliminary data.</text>
</comment>
<evidence type="ECO:0000313" key="9">
    <source>
        <dbReference type="Proteomes" id="UP000192132"/>
    </source>
</evidence>
<comment type="subcellular location">
    <subcellularLocation>
        <location evidence="1">Cell outer membrane</location>
    </subcellularLocation>
</comment>
<proteinExistence type="inferred from homology"/>
<dbReference type="AlphaFoldDB" id="A0A1S8CT20"/>
<evidence type="ECO:0000256" key="6">
    <source>
        <dbReference type="ARBA" id="ARBA00023136"/>
    </source>
</evidence>
<comment type="similarity">
    <text evidence="2">Belongs to the outer membrane factor (OMF) (TC 1.B.17) family.</text>
</comment>
<dbReference type="GO" id="GO:0009279">
    <property type="term" value="C:cell outer membrane"/>
    <property type="evidence" value="ECO:0007669"/>
    <property type="project" value="UniProtKB-SubCell"/>
</dbReference>
<name>A0A1S8CT20_9GAMM</name>
<protein>
    <submittedName>
        <fullName evidence="8">Uncharacterized protein</fullName>
    </submittedName>
</protein>
<dbReference type="STRING" id="1907941.BKE30_11420"/>
<dbReference type="InterPro" id="IPR051906">
    <property type="entry name" value="TolC-like"/>
</dbReference>
<dbReference type="GO" id="GO:1990281">
    <property type="term" value="C:efflux pump complex"/>
    <property type="evidence" value="ECO:0007669"/>
    <property type="project" value="TreeGrafter"/>
</dbReference>
<dbReference type="Proteomes" id="UP000192132">
    <property type="component" value="Unassembled WGS sequence"/>
</dbReference>
<evidence type="ECO:0000256" key="5">
    <source>
        <dbReference type="ARBA" id="ARBA00022692"/>
    </source>
</evidence>
<dbReference type="PANTHER" id="PTHR30026">
    <property type="entry name" value="OUTER MEMBRANE PROTEIN TOLC"/>
    <property type="match status" value="1"/>
</dbReference>
<evidence type="ECO:0000313" key="8">
    <source>
        <dbReference type="EMBL" id="ONG38769.1"/>
    </source>
</evidence>
<evidence type="ECO:0000256" key="7">
    <source>
        <dbReference type="ARBA" id="ARBA00023237"/>
    </source>
</evidence>
<gene>
    <name evidence="8" type="ORF">BKE30_11420</name>
</gene>
<dbReference type="GO" id="GO:0015288">
    <property type="term" value="F:porin activity"/>
    <property type="evidence" value="ECO:0007669"/>
    <property type="project" value="TreeGrafter"/>
</dbReference>
<keyword evidence="3" id="KW-0813">Transport</keyword>
<evidence type="ECO:0000256" key="2">
    <source>
        <dbReference type="ARBA" id="ARBA00007613"/>
    </source>
</evidence>
<sequence>MKKQAAKIRTGQSGQSKALWVCLLVLVNTSVSTLGFAQDLLETYRQALAHDPSWQVTVNQYLADQQQERLALGGLLPTVGLSGAINRNRFQSDNPQSNMLLGQPVNSSASTTRQAALAIRQPLFRMDLWQQYQQAKVATSLNDSRFISDQQNFILRVAEAYFEVLRAQNLIGTLNAEVTALQRQMNMMQARFKEGVVARTDVSEAAAQYQNAVANRIAGDNQVINAQENLAIILGTTPQNLAPLSNDFEAQSPVPNQMQAWVDLAKQKNPQLSQARLQYQIAEKNRKIQQSGYYPQLDVVAQTGWNKQTPDSLISNNGRSSAIGLELNLPLYRGGRTQTAVTQASYQAIAARDQIDVAERQVTGSVRSSFINLNTDRARIEARQQALQSSRLVAQSSQAGYDLGLRTMVDVLLAQRNSFAAEQDYINARYDYVMNMLRLKHAAGQLDIDALAEINQWLEYMPAGNASIVNPATATTAGKNIPSGTTP</sequence>
<evidence type="ECO:0000256" key="3">
    <source>
        <dbReference type="ARBA" id="ARBA00022448"/>
    </source>
</evidence>
<accession>A0A1S8CT20</accession>